<dbReference type="Gene3D" id="6.10.250.690">
    <property type="match status" value="1"/>
</dbReference>
<feature type="domain" description="Response regulatory" evidence="4">
    <location>
        <begin position="6"/>
        <end position="125"/>
    </location>
</feature>
<dbReference type="Pfam" id="PF00486">
    <property type="entry name" value="Trans_reg_C"/>
    <property type="match status" value="1"/>
</dbReference>
<comment type="caution">
    <text evidence="6">The sequence shown here is derived from an EMBL/GenBank/DDBJ whole genome shotgun (WGS) entry which is preliminary data.</text>
</comment>
<dbReference type="SMART" id="SM00448">
    <property type="entry name" value="REC"/>
    <property type="match status" value="1"/>
</dbReference>
<organism evidence="6 7">
    <name type="scientific">Rubneribacter badeniensis</name>
    <dbReference type="NCBI Taxonomy" id="2070688"/>
    <lineage>
        <taxon>Bacteria</taxon>
        <taxon>Bacillati</taxon>
        <taxon>Actinomycetota</taxon>
        <taxon>Coriobacteriia</taxon>
        <taxon>Eggerthellales</taxon>
        <taxon>Eggerthellaceae</taxon>
        <taxon>Rubneribacter</taxon>
    </lineage>
</organism>
<dbReference type="SUPFAM" id="SSF52172">
    <property type="entry name" value="CheY-like"/>
    <property type="match status" value="1"/>
</dbReference>
<keyword evidence="1 3" id="KW-0238">DNA-binding</keyword>
<dbReference type="Gene3D" id="1.10.10.10">
    <property type="entry name" value="Winged helix-like DNA-binding domain superfamily/Winged helix DNA-binding domain"/>
    <property type="match status" value="1"/>
</dbReference>
<dbReference type="RefSeq" id="WP_103262799.1">
    <property type="nucleotide sequence ID" value="NZ_PPEL01000020.1"/>
</dbReference>
<dbReference type="PROSITE" id="PS51755">
    <property type="entry name" value="OMPR_PHOB"/>
    <property type="match status" value="1"/>
</dbReference>
<keyword evidence="7" id="KW-1185">Reference proteome</keyword>
<dbReference type="PANTHER" id="PTHR48111:SF2">
    <property type="entry name" value="RESPONSE REGULATOR SAER"/>
    <property type="match status" value="1"/>
</dbReference>
<accession>A0A2K2U638</accession>
<dbReference type="EMBL" id="PPEL01000020">
    <property type="protein sequence ID" value="PNV65678.1"/>
    <property type="molecule type" value="Genomic_DNA"/>
</dbReference>
<evidence type="ECO:0000256" key="3">
    <source>
        <dbReference type="PROSITE-ProRule" id="PRU01091"/>
    </source>
</evidence>
<dbReference type="AlphaFoldDB" id="A0A2K2U638"/>
<evidence type="ECO:0000259" key="4">
    <source>
        <dbReference type="PROSITE" id="PS50110"/>
    </source>
</evidence>
<proteinExistence type="predicted"/>
<dbReference type="SMART" id="SM00862">
    <property type="entry name" value="Trans_reg_C"/>
    <property type="match status" value="1"/>
</dbReference>
<dbReference type="GO" id="GO:0032993">
    <property type="term" value="C:protein-DNA complex"/>
    <property type="evidence" value="ECO:0007669"/>
    <property type="project" value="TreeGrafter"/>
</dbReference>
<feature type="DNA-binding region" description="OmpR/PhoB-type" evidence="3">
    <location>
        <begin position="136"/>
        <end position="234"/>
    </location>
</feature>
<feature type="modified residue" description="4-aspartylphosphate" evidence="2">
    <location>
        <position position="61"/>
    </location>
</feature>
<evidence type="ECO:0000313" key="7">
    <source>
        <dbReference type="Proteomes" id="UP000236488"/>
    </source>
</evidence>
<dbReference type="InterPro" id="IPR001789">
    <property type="entry name" value="Sig_transdc_resp-reg_receiver"/>
</dbReference>
<dbReference type="PANTHER" id="PTHR48111">
    <property type="entry name" value="REGULATOR OF RPOS"/>
    <property type="match status" value="1"/>
</dbReference>
<keyword evidence="2" id="KW-0597">Phosphoprotein</keyword>
<name>A0A2K2U638_9ACTN</name>
<dbReference type="InterPro" id="IPR036388">
    <property type="entry name" value="WH-like_DNA-bd_sf"/>
</dbReference>
<dbReference type="Proteomes" id="UP000236488">
    <property type="component" value="Unassembled WGS sequence"/>
</dbReference>
<gene>
    <name evidence="6" type="ORF">C2L80_05165</name>
</gene>
<feature type="domain" description="OmpR/PhoB-type" evidence="5">
    <location>
        <begin position="136"/>
        <end position="234"/>
    </location>
</feature>
<dbReference type="InterPro" id="IPR011006">
    <property type="entry name" value="CheY-like_superfamily"/>
</dbReference>
<protein>
    <submittedName>
        <fullName evidence="6">DNA-binding response regulator</fullName>
    </submittedName>
</protein>
<dbReference type="InterPro" id="IPR001867">
    <property type="entry name" value="OmpR/PhoB-type_DNA-bd"/>
</dbReference>
<evidence type="ECO:0000256" key="1">
    <source>
        <dbReference type="ARBA" id="ARBA00023125"/>
    </source>
</evidence>
<dbReference type="CDD" id="cd00383">
    <property type="entry name" value="trans_reg_C"/>
    <property type="match status" value="1"/>
</dbReference>
<evidence type="ECO:0000313" key="6">
    <source>
        <dbReference type="EMBL" id="PNV65678.1"/>
    </source>
</evidence>
<evidence type="ECO:0000259" key="5">
    <source>
        <dbReference type="PROSITE" id="PS51755"/>
    </source>
</evidence>
<dbReference type="PROSITE" id="PS50110">
    <property type="entry name" value="RESPONSE_REGULATORY"/>
    <property type="match status" value="1"/>
</dbReference>
<reference evidence="6 7" key="1">
    <citation type="journal article" date="2018" name="Int. J. Syst. Evol. Microbiol.">
        <title>Rubneribacter badeniensis gen. nov., sp. nov. and Enteroscipio rubneri gen. nov., sp. nov., new members of the Eggerthellaceae isolated from human faeces.</title>
        <authorList>
            <person name="Danylec N."/>
            <person name="Gobl A."/>
            <person name="Stoll D.A."/>
            <person name="Hetzer B."/>
            <person name="Kulling S.E."/>
            <person name="Huch M."/>
        </authorList>
    </citation>
    <scope>NUCLEOTIDE SEQUENCE [LARGE SCALE GENOMIC DNA]</scope>
    <source>
        <strain evidence="6 7">ResAG-85</strain>
    </source>
</reference>
<dbReference type="InterPro" id="IPR039420">
    <property type="entry name" value="WalR-like"/>
</dbReference>
<dbReference type="GO" id="GO:0006355">
    <property type="term" value="P:regulation of DNA-templated transcription"/>
    <property type="evidence" value="ECO:0007669"/>
    <property type="project" value="InterPro"/>
</dbReference>
<dbReference type="GO" id="GO:0000976">
    <property type="term" value="F:transcription cis-regulatory region binding"/>
    <property type="evidence" value="ECO:0007669"/>
    <property type="project" value="TreeGrafter"/>
</dbReference>
<dbReference type="GO" id="GO:0000156">
    <property type="term" value="F:phosphorelay response regulator activity"/>
    <property type="evidence" value="ECO:0007669"/>
    <property type="project" value="TreeGrafter"/>
</dbReference>
<dbReference type="Gene3D" id="3.40.50.2300">
    <property type="match status" value="1"/>
</dbReference>
<dbReference type="Pfam" id="PF00072">
    <property type="entry name" value="Response_reg"/>
    <property type="match status" value="1"/>
</dbReference>
<sequence>MQDTARILVIEDDTDINDVLATSLSKAGYVCVQAYSGSEARLLLRAAETGDEAPYDLVITDLMLPGASGEDIVRAIREKSDAPVIVVSARTDAADKVALLELGADDYLSKPFDLDELHARIAVQLRHAARSAGRGPNALRYKDWTLDPEARTLTAAGQPVRLTRLEYGIVEALVRRPKKVFTKRELFEAAWQEECFVEDKAVNVHVSNIRGKLKASGTDGYIETVWGIGFKLAD</sequence>
<dbReference type="GO" id="GO:0005829">
    <property type="term" value="C:cytosol"/>
    <property type="evidence" value="ECO:0007669"/>
    <property type="project" value="TreeGrafter"/>
</dbReference>
<evidence type="ECO:0000256" key="2">
    <source>
        <dbReference type="PROSITE-ProRule" id="PRU00169"/>
    </source>
</evidence>